<accession>A0A1I6RIQ9</accession>
<dbReference type="GO" id="GO:0046872">
    <property type="term" value="F:metal ion binding"/>
    <property type="evidence" value="ECO:0007669"/>
    <property type="project" value="UniProtKB-KW"/>
</dbReference>
<evidence type="ECO:0000313" key="7">
    <source>
        <dbReference type="EMBL" id="SFS64480.1"/>
    </source>
</evidence>
<dbReference type="RefSeq" id="WP_019435594.1">
    <property type="nucleotide sequence ID" value="NZ_CP054938.1"/>
</dbReference>
<gene>
    <name evidence="7" type="ORF">SAMN05444716_103103</name>
</gene>
<dbReference type="PROSITE" id="PS00723">
    <property type="entry name" value="POLYPRENYL_SYNTHASE_1"/>
    <property type="match status" value="1"/>
</dbReference>
<dbReference type="Gene3D" id="1.10.600.10">
    <property type="entry name" value="Farnesyl Diphosphate Synthase"/>
    <property type="match status" value="1"/>
</dbReference>
<organism evidence="7 8">
    <name type="scientific">Streptomyces harbinensis</name>
    <dbReference type="NCBI Taxonomy" id="1176198"/>
    <lineage>
        <taxon>Bacteria</taxon>
        <taxon>Bacillati</taxon>
        <taxon>Actinomycetota</taxon>
        <taxon>Actinomycetes</taxon>
        <taxon>Kitasatosporales</taxon>
        <taxon>Streptomycetaceae</taxon>
        <taxon>Streptomyces</taxon>
    </lineage>
</organism>
<dbReference type="InterPro" id="IPR000092">
    <property type="entry name" value="Polyprenyl_synt"/>
</dbReference>
<dbReference type="PANTHER" id="PTHR12001">
    <property type="entry name" value="GERANYLGERANYL PYROPHOSPHATE SYNTHASE"/>
    <property type="match status" value="1"/>
</dbReference>
<evidence type="ECO:0000256" key="1">
    <source>
        <dbReference type="ARBA" id="ARBA00001946"/>
    </source>
</evidence>
<comment type="similarity">
    <text evidence="2 6">Belongs to the FPP/GGPP synthase family.</text>
</comment>
<dbReference type="Proteomes" id="UP000198873">
    <property type="component" value="Unassembled WGS sequence"/>
</dbReference>
<dbReference type="SFLD" id="SFLDS00005">
    <property type="entry name" value="Isoprenoid_Synthase_Type_I"/>
    <property type="match status" value="1"/>
</dbReference>
<dbReference type="InterPro" id="IPR033749">
    <property type="entry name" value="Polyprenyl_synt_CS"/>
</dbReference>
<evidence type="ECO:0000256" key="6">
    <source>
        <dbReference type="RuleBase" id="RU004466"/>
    </source>
</evidence>
<evidence type="ECO:0000256" key="5">
    <source>
        <dbReference type="ARBA" id="ARBA00022842"/>
    </source>
</evidence>
<dbReference type="PANTHER" id="PTHR12001:SF85">
    <property type="entry name" value="SHORT CHAIN ISOPRENYL DIPHOSPHATE SYNTHASE"/>
    <property type="match status" value="1"/>
</dbReference>
<dbReference type="STRING" id="1176198.SAMN05444716_103103"/>
<dbReference type="CDD" id="cd00685">
    <property type="entry name" value="Trans_IPPS_HT"/>
    <property type="match status" value="1"/>
</dbReference>
<keyword evidence="8" id="KW-1185">Reference proteome</keyword>
<proteinExistence type="inferred from homology"/>
<comment type="cofactor">
    <cofactor evidence="1">
        <name>Mg(2+)</name>
        <dbReference type="ChEBI" id="CHEBI:18420"/>
    </cofactor>
</comment>
<reference evidence="8" key="1">
    <citation type="submission" date="2016-10" db="EMBL/GenBank/DDBJ databases">
        <authorList>
            <person name="Varghese N."/>
            <person name="Submissions S."/>
        </authorList>
    </citation>
    <scope>NUCLEOTIDE SEQUENCE [LARGE SCALE GENOMIC DNA]</scope>
    <source>
        <strain evidence="8">CGMCC 4.7047</strain>
    </source>
</reference>
<sequence>MTTGTNTTTTQVRAALERRFGHRAGGGRSDELDRMNRHAVLGGGKLLRPLVLLEFGAACGTPAAPLLGAAEAVEVLHSASLVHDDIIDGDDLRRGRPALHRAYGTERALVTGDALFFMAFSALTGCVRAGVPAEAVVRACAMVADTGEEISRGVLRELALSGDWELPPGEGLRMAGQKTGALLALAAGVGVVLGGGDAPRLTAATAYGHALGIAFQLRDDLLPWTTSEAVAGKPAASDLRNRRAAMPLLLAWQYATPAERARLTALTADAPLLTDDELLAGAAPVLHRTDALARTRELARAHATAAKYALTGGFPPCPHRDRLLALTDWALSRES</sequence>
<dbReference type="SUPFAM" id="SSF48576">
    <property type="entry name" value="Terpenoid synthases"/>
    <property type="match status" value="1"/>
</dbReference>
<dbReference type="EMBL" id="FPAB01000003">
    <property type="protein sequence ID" value="SFS64480.1"/>
    <property type="molecule type" value="Genomic_DNA"/>
</dbReference>
<protein>
    <submittedName>
        <fullName evidence="7">Geranylgeranyl diphosphate synthase, type I</fullName>
    </submittedName>
</protein>
<evidence type="ECO:0000256" key="3">
    <source>
        <dbReference type="ARBA" id="ARBA00022679"/>
    </source>
</evidence>
<dbReference type="GO" id="GO:0008299">
    <property type="term" value="P:isoprenoid biosynthetic process"/>
    <property type="evidence" value="ECO:0007669"/>
    <property type="project" value="InterPro"/>
</dbReference>
<dbReference type="Pfam" id="PF00348">
    <property type="entry name" value="polyprenyl_synt"/>
    <property type="match status" value="1"/>
</dbReference>
<keyword evidence="4" id="KW-0479">Metal-binding</keyword>
<keyword evidence="5" id="KW-0460">Magnesium</keyword>
<evidence type="ECO:0000313" key="8">
    <source>
        <dbReference type="Proteomes" id="UP000198873"/>
    </source>
</evidence>
<dbReference type="InterPro" id="IPR008949">
    <property type="entry name" value="Isoprenoid_synthase_dom_sf"/>
</dbReference>
<keyword evidence="3 6" id="KW-0808">Transferase</keyword>
<evidence type="ECO:0000256" key="2">
    <source>
        <dbReference type="ARBA" id="ARBA00006706"/>
    </source>
</evidence>
<evidence type="ECO:0000256" key="4">
    <source>
        <dbReference type="ARBA" id="ARBA00022723"/>
    </source>
</evidence>
<dbReference type="AlphaFoldDB" id="A0A1I6RIQ9"/>
<dbReference type="GO" id="GO:0004659">
    <property type="term" value="F:prenyltransferase activity"/>
    <property type="evidence" value="ECO:0007669"/>
    <property type="project" value="InterPro"/>
</dbReference>
<name>A0A1I6RIQ9_9ACTN</name>